<keyword evidence="6" id="KW-1185">Reference proteome</keyword>
<evidence type="ECO:0000313" key="5">
    <source>
        <dbReference type="EMBL" id="CAE7782298.1"/>
    </source>
</evidence>
<evidence type="ECO:0000256" key="3">
    <source>
        <dbReference type="SAM" id="SignalP"/>
    </source>
</evidence>
<evidence type="ECO:0000313" key="6">
    <source>
        <dbReference type="Proteomes" id="UP000649617"/>
    </source>
</evidence>
<keyword evidence="3" id="KW-0732">Signal</keyword>
<feature type="transmembrane region" description="Helical" evidence="2">
    <location>
        <begin position="144"/>
        <end position="164"/>
    </location>
</feature>
<keyword evidence="2" id="KW-1133">Transmembrane helix</keyword>
<sequence>MRHTIFAVLDFCGALATVAQVRKLLKCSLCQGGHGMTLILVLPCDGLVCQVAAPCGAGDMTLAAVNCERCCWRAGLLEMHVSTPLMLAVLNLFTVLGWDRIGMPGPQTVLAAGLFFMVLCFWQPTIKVWPQPSALRRLRTPEHWSVRFALFGYFATLVFIGSNFSPEKQVSTGVHQEFGPCDATDIDLLGLQRKRYICRDRFPHEYFRLECEGNSLNDIARWTRLTPEQSMKGGVASWYTICGQDHPHFQSWMAGLVALCVAGAFLFYWAMTLREESEEHKEAAIPQTTQTSFPQGAKASTDEDLRRRQPRTATPSSRGRV</sequence>
<gene>
    <name evidence="5" type="ORF">SPIL2461_LOCUS23274</name>
</gene>
<keyword evidence="2" id="KW-0472">Membrane</keyword>
<name>A0A812YHK9_SYMPI</name>
<feature type="region of interest" description="Disordered" evidence="1">
    <location>
        <begin position="280"/>
        <end position="321"/>
    </location>
</feature>
<evidence type="ECO:0000256" key="1">
    <source>
        <dbReference type="SAM" id="MobiDB-lite"/>
    </source>
</evidence>
<accession>A0A812YHK9</accession>
<feature type="transmembrane region" description="Helical" evidence="2">
    <location>
        <begin position="79"/>
        <end position="98"/>
    </location>
</feature>
<protein>
    <recommendedName>
        <fullName evidence="4">DUF7802 domain-containing protein</fullName>
    </recommendedName>
</protein>
<dbReference type="PANTHER" id="PTHR35982:SF1">
    <property type="entry name" value="SPIROCYCLASE, AVEC FAMILY"/>
    <property type="match status" value="1"/>
</dbReference>
<reference evidence="5" key="1">
    <citation type="submission" date="2021-02" db="EMBL/GenBank/DDBJ databases">
        <authorList>
            <person name="Dougan E. K."/>
            <person name="Rhodes N."/>
            <person name="Thang M."/>
            <person name="Chan C."/>
        </authorList>
    </citation>
    <scope>NUCLEOTIDE SEQUENCE</scope>
</reference>
<dbReference type="Proteomes" id="UP000649617">
    <property type="component" value="Unassembled WGS sequence"/>
</dbReference>
<evidence type="ECO:0000256" key="2">
    <source>
        <dbReference type="SAM" id="Phobius"/>
    </source>
</evidence>
<proteinExistence type="predicted"/>
<feature type="transmembrane region" description="Helical" evidence="2">
    <location>
        <begin position="104"/>
        <end position="123"/>
    </location>
</feature>
<dbReference type="PANTHER" id="PTHR35982">
    <property type="entry name" value="AGAP005361-PA"/>
    <property type="match status" value="1"/>
</dbReference>
<dbReference type="OrthoDB" id="426383at2759"/>
<organism evidence="5 6">
    <name type="scientific">Symbiodinium pilosum</name>
    <name type="common">Dinoflagellate</name>
    <dbReference type="NCBI Taxonomy" id="2952"/>
    <lineage>
        <taxon>Eukaryota</taxon>
        <taxon>Sar</taxon>
        <taxon>Alveolata</taxon>
        <taxon>Dinophyceae</taxon>
        <taxon>Suessiales</taxon>
        <taxon>Symbiodiniaceae</taxon>
        <taxon>Symbiodinium</taxon>
    </lineage>
</organism>
<dbReference type="InterPro" id="IPR056704">
    <property type="entry name" value="DUF7802"/>
</dbReference>
<feature type="transmembrane region" description="Helical" evidence="2">
    <location>
        <begin position="252"/>
        <end position="271"/>
    </location>
</feature>
<feature type="chain" id="PRO_5032409145" description="DUF7802 domain-containing protein" evidence="3">
    <location>
        <begin position="20"/>
        <end position="321"/>
    </location>
</feature>
<keyword evidence="2" id="KW-0812">Transmembrane</keyword>
<dbReference type="AlphaFoldDB" id="A0A812YHK9"/>
<feature type="compositionally biased region" description="Polar residues" evidence="1">
    <location>
        <begin position="311"/>
        <end position="321"/>
    </location>
</feature>
<evidence type="ECO:0000259" key="4">
    <source>
        <dbReference type="Pfam" id="PF25085"/>
    </source>
</evidence>
<feature type="domain" description="DUF7802" evidence="4">
    <location>
        <begin position="153"/>
        <end position="269"/>
    </location>
</feature>
<dbReference type="EMBL" id="CAJNIZ010048103">
    <property type="protein sequence ID" value="CAE7782298.1"/>
    <property type="molecule type" value="Genomic_DNA"/>
</dbReference>
<feature type="signal peptide" evidence="3">
    <location>
        <begin position="1"/>
        <end position="19"/>
    </location>
</feature>
<comment type="caution">
    <text evidence="5">The sequence shown here is derived from an EMBL/GenBank/DDBJ whole genome shotgun (WGS) entry which is preliminary data.</text>
</comment>
<dbReference type="Pfam" id="PF25085">
    <property type="entry name" value="DUF7802"/>
    <property type="match status" value="1"/>
</dbReference>